<dbReference type="PANTHER" id="PTHR20883">
    <property type="entry name" value="PHYTANOYL-COA DIOXYGENASE DOMAIN CONTAINING 1"/>
    <property type="match status" value="1"/>
</dbReference>
<dbReference type="GO" id="GO:0051213">
    <property type="term" value="F:dioxygenase activity"/>
    <property type="evidence" value="ECO:0007669"/>
    <property type="project" value="UniProtKB-KW"/>
</dbReference>
<dbReference type="RefSeq" id="WP_344538514.1">
    <property type="nucleotide sequence ID" value="NZ_BAAATD010000001.1"/>
</dbReference>
<dbReference type="EMBL" id="BAAATD010000001">
    <property type="protein sequence ID" value="GAA2581543.1"/>
    <property type="molecule type" value="Genomic_DNA"/>
</dbReference>
<organism evidence="1 2">
    <name type="scientific">Actinomadura fulvescens</name>
    <dbReference type="NCBI Taxonomy" id="46160"/>
    <lineage>
        <taxon>Bacteria</taxon>
        <taxon>Bacillati</taxon>
        <taxon>Actinomycetota</taxon>
        <taxon>Actinomycetes</taxon>
        <taxon>Streptosporangiales</taxon>
        <taxon>Thermomonosporaceae</taxon>
        <taxon>Actinomadura</taxon>
    </lineage>
</organism>
<keyword evidence="2" id="KW-1185">Reference proteome</keyword>
<evidence type="ECO:0000313" key="1">
    <source>
        <dbReference type="EMBL" id="GAA2581543.1"/>
    </source>
</evidence>
<keyword evidence="1" id="KW-0560">Oxidoreductase</keyword>
<dbReference type="SUPFAM" id="SSF51197">
    <property type="entry name" value="Clavaminate synthase-like"/>
    <property type="match status" value="1"/>
</dbReference>
<proteinExistence type="predicted"/>
<dbReference type="PANTHER" id="PTHR20883:SF51">
    <property type="entry name" value="PHYTANOYL-COA HYDROXYLASE"/>
    <property type="match status" value="1"/>
</dbReference>
<accession>A0ABN3PEA5</accession>
<name>A0ABN3PEA5_9ACTN</name>
<gene>
    <name evidence="1" type="ORF">GCM10010411_12740</name>
</gene>
<dbReference type="Gene3D" id="2.60.120.620">
    <property type="entry name" value="q2cbj1_9rhob like domain"/>
    <property type="match status" value="1"/>
</dbReference>
<keyword evidence="1" id="KW-0223">Dioxygenase</keyword>
<protein>
    <submittedName>
        <fullName evidence="1">Phytanoyl-CoA dioxygenase family protein</fullName>
    </submittedName>
</protein>
<reference evidence="1 2" key="1">
    <citation type="journal article" date="2019" name="Int. J. Syst. Evol. Microbiol.">
        <title>The Global Catalogue of Microorganisms (GCM) 10K type strain sequencing project: providing services to taxonomists for standard genome sequencing and annotation.</title>
        <authorList>
            <consortium name="The Broad Institute Genomics Platform"/>
            <consortium name="The Broad Institute Genome Sequencing Center for Infectious Disease"/>
            <person name="Wu L."/>
            <person name="Ma J."/>
        </authorList>
    </citation>
    <scope>NUCLEOTIDE SEQUENCE [LARGE SCALE GENOMIC DNA]</scope>
    <source>
        <strain evidence="1 2">JCM 6833</strain>
    </source>
</reference>
<evidence type="ECO:0000313" key="2">
    <source>
        <dbReference type="Proteomes" id="UP001501509"/>
    </source>
</evidence>
<sequence>MTTITPVRTSSRLLLTDAEVDQFQRDGYVVKRGLFSEEELRPLQEELERDPNIRGSQSSIPDLEGKLWKVTIWNEQNDTYAGKLPRLERMLDNTALLAGEETYFWHIKLVRKSNDIPGTVDWHQGYAYWYDDCLYPNTITCSVAVDSNNLRNGCLNVVKGSHHMGRIDMVDVGGSHVADPERVQHILDTHEAVACELEAGDAVFFHANMLHGSLPNTTDTPRTLMHCVYNARSNQPVEPEKSPHRAYRETVKLPDGTLLDGDYDTVFEKHTFFAPEKLNSVGGQQVF</sequence>
<dbReference type="Pfam" id="PF05721">
    <property type="entry name" value="PhyH"/>
    <property type="match status" value="1"/>
</dbReference>
<dbReference type="Proteomes" id="UP001501509">
    <property type="component" value="Unassembled WGS sequence"/>
</dbReference>
<dbReference type="InterPro" id="IPR008775">
    <property type="entry name" value="Phytyl_CoA_dOase-like"/>
</dbReference>
<comment type="caution">
    <text evidence="1">The sequence shown here is derived from an EMBL/GenBank/DDBJ whole genome shotgun (WGS) entry which is preliminary data.</text>
</comment>